<sequence>MSRPAAPQRPRRFGDLGVRTRVLAAVLVGLVVAGTVGFSGLAALARTDAATERVYTEDLLGFERVAAVRRATLEMRLAVTSHALAGDAADRAGFAGDVAGLDAQIDDDLAVLAAAPDPGVAAAVDAFTTALAAYRDVRDTALLPAAERGDLAAWRTARDEDAAPQIATMMDALATMVDGEKASAQESVAAAHAAYTGTRNLGIGLIVVGIAGALALGLVTANGIVRSVNRVRAACDALADGDLTVDVGLTSRDEPGRAAQALDRAIGTLRGVVGDIDATSVALAAASEQLTGSAQQIAAQAQHTEEQAGVVSAAAEQVSRTTQTVAAGAQQMDASIQEISRSTAQAARISDQASRSAEETGEVIARLGESSRQIGDVVQSIAAIAGQTNLLALNATIEAARAGQHGKGFAVVAGEVKDLAQETGVATEDITRRVEAIQEDAARAVAAVREIARVVGAVHELQTTVAAAVEEQTATTAEIGRNVAEAADGSGEIAANIAGVAQAAAVTRDGSAESRRAAEELATMSGRLRSVVGRFRYRTA</sequence>
<evidence type="ECO:0000256" key="6">
    <source>
        <dbReference type="SAM" id="Phobius"/>
    </source>
</evidence>
<dbReference type="GO" id="GO:0016020">
    <property type="term" value="C:membrane"/>
    <property type="evidence" value="ECO:0007669"/>
    <property type="project" value="InterPro"/>
</dbReference>
<evidence type="ECO:0000256" key="4">
    <source>
        <dbReference type="ARBA" id="ARBA00029447"/>
    </source>
</evidence>
<dbReference type="SMART" id="SM00304">
    <property type="entry name" value="HAMP"/>
    <property type="match status" value="1"/>
</dbReference>
<evidence type="ECO:0000313" key="12">
    <source>
        <dbReference type="Proteomes" id="UP000564629"/>
    </source>
</evidence>
<dbReference type="GO" id="GO:0006935">
    <property type="term" value="P:chemotaxis"/>
    <property type="evidence" value="ECO:0007669"/>
    <property type="project" value="InterPro"/>
</dbReference>
<keyword evidence="2 6" id="KW-1133">Transmembrane helix</keyword>
<evidence type="ECO:0000313" key="9">
    <source>
        <dbReference type="EMBL" id="GEL45076.1"/>
    </source>
</evidence>
<dbReference type="RefSeq" id="WP_146832154.1">
    <property type="nucleotide sequence ID" value="NZ_BJVQ01000002.1"/>
</dbReference>
<keyword evidence="1 6" id="KW-0812">Transmembrane</keyword>
<dbReference type="OrthoDB" id="1115140at2"/>
<evidence type="ECO:0000313" key="10">
    <source>
        <dbReference type="EMBL" id="MBB5474131.1"/>
    </source>
</evidence>
<dbReference type="SUPFAM" id="SSF58104">
    <property type="entry name" value="Methyl-accepting chemotaxis protein (MCP) signaling domain"/>
    <property type="match status" value="1"/>
</dbReference>
<evidence type="ECO:0000313" key="11">
    <source>
        <dbReference type="Proteomes" id="UP000321723"/>
    </source>
</evidence>
<keyword evidence="6" id="KW-0472">Membrane</keyword>
<feature type="domain" description="HAMP" evidence="8">
    <location>
        <begin position="222"/>
        <end position="274"/>
    </location>
</feature>
<dbReference type="Pfam" id="PF12729">
    <property type="entry name" value="4HB_MCP_1"/>
    <property type="match status" value="1"/>
</dbReference>
<evidence type="ECO:0000259" key="7">
    <source>
        <dbReference type="PROSITE" id="PS50111"/>
    </source>
</evidence>
<dbReference type="GO" id="GO:0004888">
    <property type="term" value="F:transmembrane signaling receptor activity"/>
    <property type="evidence" value="ECO:0007669"/>
    <property type="project" value="InterPro"/>
</dbReference>
<keyword evidence="3 5" id="KW-0807">Transducer</keyword>
<accession>A0A511F714</accession>
<dbReference type="PROSITE" id="PS50111">
    <property type="entry name" value="CHEMOTAXIS_TRANSDUC_2"/>
    <property type="match status" value="1"/>
</dbReference>
<dbReference type="InterPro" id="IPR003660">
    <property type="entry name" value="HAMP_dom"/>
</dbReference>
<reference evidence="10 12" key="2">
    <citation type="submission" date="2020-08" db="EMBL/GenBank/DDBJ databases">
        <title>Sequencing the genomes of 1000 actinobacteria strains.</title>
        <authorList>
            <person name="Klenk H.-P."/>
        </authorList>
    </citation>
    <scope>NUCLEOTIDE SEQUENCE [LARGE SCALE GENOMIC DNA]</scope>
    <source>
        <strain evidence="10 12">DSM 9581</strain>
    </source>
</reference>
<dbReference type="Gene3D" id="1.10.287.950">
    <property type="entry name" value="Methyl-accepting chemotaxis protein"/>
    <property type="match status" value="1"/>
</dbReference>
<feature type="domain" description="Methyl-accepting transducer" evidence="7">
    <location>
        <begin position="279"/>
        <end position="522"/>
    </location>
</feature>
<dbReference type="PROSITE" id="PS50885">
    <property type="entry name" value="HAMP"/>
    <property type="match status" value="1"/>
</dbReference>
<dbReference type="InterPro" id="IPR004089">
    <property type="entry name" value="MCPsignal_dom"/>
</dbReference>
<feature type="transmembrane region" description="Helical" evidence="6">
    <location>
        <begin position="21"/>
        <end position="45"/>
    </location>
</feature>
<dbReference type="EMBL" id="BJVQ01000002">
    <property type="protein sequence ID" value="GEL45076.1"/>
    <property type="molecule type" value="Genomic_DNA"/>
</dbReference>
<dbReference type="PANTHER" id="PTHR32089">
    <property type="entry name" value="METHYL-ACCEPTING CHEMOTAXIS PROTEIN MCPB"/>
    <property type="match status" value="1"/>
</dbReference>
<dbReference type="Proteomes" id="UP000564629">
    <property type="component" value="Unassembled WGS sequence"/>
</dbReference>
<comment type="caution">
    <text evidence="9">The sequence shown here is derived from an EMBL/GenBank/DDBJ whole genome shotgun (WGS) entry which is preliminary data.</text>
</comment>
<evidence type="ECO:0000256" key="5">
    <source>
        <dbReference type="PROSITE-ProRule" id="PRU00284"/>
    </source>
</evidence>
<evidence type="ECO:0000256" key="1">
    <source>
        <dbReference type="ARBA" id="ARBA00022692"/>
    </source>
</evidence>
<dbReference type="SMART" id="SM00283">
    <property type="entry name" value="MA"/>
    <property type="match status" value="1"/>
</dbReference>
<name>A0A511F714_9CELL</name>
<dbReference type="Proteomes" id="UP000321723">
    <property type="component" value="Unassembled WGS sequence"/>
</dbReference>
<organism evidence="9 11">
    <name type="scientific">Cellulomonas hominis</name>
    <dbReference type="NCBI Taxonomy" id="156981"/>
    <lineage>
        <taxon>Bacteria</taxon>
        <taxon>Bacillati</taxon>
        <taxon>Actinomycetota</taxon>
        <taxon>Actinomycetes</taxon>
        <taxon>Micrococcales</taxon>
        <taxon>Cellulomonadaceae</taxon>
        <taxon>Cellulomonas</taxon>
    </lineage>
</organism>
<gene>
    <name evidence="9" type="ORF">CHO01_01920</name>
    <name evidence="10" type="ORF">HNR08_002867</name>
</gene>
<reference evidence="9 11" key="1">
    <citation type="submission" date="2019-07" db="EMBL/GenBank/DDBJ databases">
        <title>Whole genome shotgun sequence of Cellulomonas hominis NBRC 16055.</title>
        <authorList>
            <person name="Hosoyama A."/>
            <person name="Uohara A."/>
            <person name="Ohji S."/>
            <person name="Ichikawa N."/>
        </authorList>
    </citation>
    <scope>NUCLEOTIDE SEQUENCE [LARGE SCALE GENOMIC DNA]</scope>
    <source>
        <strain evidence="9 11">NBRC 16055</strain>
    </source>
</reference>
<proteinExistence type="inferred from homology"/>
<dbReference type="Pfam" id="PF00015">
    <property type="entry name" value="MCPsignal"/>
    <property type="match status" value="1"/>
</dbReference>
<evidence type="ECO:0000256" key="2">
    <source>
        <dbReference type="ARBA" id="ARBA00022989"/>
    </source>
</evidence>
<dbReference type="PRINTS" id="PR00260">
    <property type="entry name" value="CHEMTRNSDUCR"/>
</dbReference>
<evidence type="ECO:0000259" key="8">
    <source>
        <dbReference type="PROSITE" id="PS50885"/>
    </source>
</evidence>
<dbReference type="EMBL" id="JACHDN010000001">
    <property type="protein sequence ID" value="MBB5474131.1"/>
    <property type="molecule type" value="Genomic_DNA"/>
</dbReference>
<feature type="transmembrane region" description="Helical" evidence="6">
    <location>
        <begin position="201"/>
        <end position="225"/>
    </location>
</feature>
<dbReference type="AlphaFoldDB" id="A0A511F714"/>
<comment type="similarity">
    <text evidence="4">Belongs to the methyl-accepting chemotaxis (MCP) protein family.</text>
</comment>
<dbReference type="PANTHER" id="PTHR32089:SF112">
    <property type="entry name" value="LYSOZYME-LIKE PROTEIN-RELATED"/>
    <property type="match status" value="1"/>
</dbReference>
<keyword evidence="11" id="KW-1185">Reference proteome</keyword>
<dbReference type="InterPro" id="IPR004090">
    <property type="entry name" value="Chemotax_Me-accpt_rcpt"/>
</dbReference>
<evidence type="ECO:0000256" key="3">
    <source>
        <dbReference type="ARBA" id="ARBA00023224"/>
    </source>
</evidence>
<dbReference type="InterPro" id="IPR024478">
    <property type="entry name" value="HlyB_4HB_MCP"/>
</dbReference>
<dbReference type="CDD" id="cd06225">
    <property type="entry name" value="HAMP"/>
    <property type="match status" value="1"/>
</dbReference>
<protein>
    <submittedName>
        <fullName evidence="10">Methyl-accepting chemotaxis protein</fullName>
    </submittedName>
</protein>
<dbReference type="GO" id="GO:0007165">
    <property type="term" value="P:signal transduction"/>
    <property type="evidence" value="ECO:0007669"/>
    <property type="project" value="UniProtKB-KW"/>
</dbReference>
<dbReference type="Pfam" id="PF00672">
    <property type="entry name" value="HAMP"/>
    <property type="match status" value="1"/>
</dbReference>